<dbReference type="InterPro" id="IPR050661">
    <property type="entry name" value="BglG_antiterminators"/>
</dbReference>
<feature type="domain" description="Mga helix-turn-helix" evidence="3">
    <location>
        <begin position="77"/>
        <end position="154"/>
    </location>
</feature>
<evidence type="ECO:0000259" key="3">
    <source>
        <dbReference type="Pfam" id="PF05043"/>
    </source>
</evidence>
<dbReference type="InterPro" id="IPR013199">
    <property type="entry name" value="HTH_Mga_DNA-bd_dom"/>
</dbReference>
<protein>
    <submittedName>
        <fullName evidence="5">Helix-turn-helix domain-containing protein</fullName>
    </submittedName>
</protein>
<dbReference type="PANTHER" id="PTHR30185">
    <property type="entry name" value="CRYPTIC BETA-GLUCOSIDE BGL OPERON ANTITERMINATOR"/>
    <property type="match status" value="1"/>
</dbReference>
<dbReference type="InterPro" id="IPR007737">
    <property type="entry name" value="Mga_HTH"/>
</dbReference>
<keyword evidence="2" id="KW-0804">Transcription</keyword>
<dbReference type="Proteomes" id="UP000677611">
    <property type="component" value="Unassembled WGS sequence"/>
</dbReference>
<evidence type="ECO:0000259" key="4">
    <source>
        <dbReference type="Pfam" id="PF08280"/>
    </source>
</evidence>
<name>A0ABS3NYR3_9BACI</name>
<evidence type="ECO:0000256" key="2">
    <source>
        <dbReference type="ARBA" id="ARBA00023163"/>
    </source>
</evidence>
<sequence>MKKHIITKRQFLILKYLEEAVGWISSEELGVYIGCSYKTIQNEIKIIKKFLPENWILHTKKGYGTKLIHPKDETVTSIFIHDHKELKVQLLNLLVERRSYSTEEIGELLYINRNMTVELLKKVEQMIKPFFLTLKSRPYYIEGNEGAIRLLLFEILFLTSGNSYFQSFRVHQKISLKFKLKLKIHLEATHGITLTHFGMNLFLNFLTICILRSQKGFEAEELPFGVEEKLIQQGYFKEFNGLFLLLEEMLDYEIPIKERVYIYLALIFSELEYINSIELALEKYSRVDIVTALELFSADKNFKHLHVPQNECKEFLEFLHFLKEYLEYDFLYDKTFVIKMFSLYCIAKVRSVLPELQYSPKQTVLTGITNEYPLFLEEVAELCSIWEKKKTFKCHNKVTMSFTLLLLQYITAEKNLYPNVLYVTSRSQIISDFSLNNMNRHFKGKANLKMKYLWELYESAMVFKNIDLKNIDLIITDTVLPLSLKDIPVILIENNLSNKELLDIDYAIDQCMKKKDGLFSENKMEVSNPKEKI</sequence>
<dbReference type="EMBL" id="JAGDQJ010000014">
    <property type="protein sequence ID" value="MBO1626089.1"/>
    <property type="molecule type" value="Genomic_DNA"/>
</dbReference>
<comment type="caution">
    <text evidence="5">The sequence shown here is derived from an EMBL/GenBank/DDBJ whole genome shotgun (WGS) entry which is preliminary data.</text>
</comment>
<dbReference type="InterPro" id="IPR036388">
    <property type="entry name" value="WH-like_DNA-bd_sf"/>
</dbReference>
<keyword evidence="1" id="KW-0805">Transcription regulation</keyword>
<reference evidence="5 6" key="1">
    <citation type="submission" date="2021-03" db="EMBL/GenBank/DDBJ databases">
        <title>Identification of novel Bacillus strains.</title>
        <authorList>
            <person name="Xiao Z."/>
            <person name="Li Y."/>
            <person name="Shen J."/>
        </authorList>
    </citation>
    <scope>NUCLEOTIDE SEQUENCE [LARGE SCALE GENOMIC DNA]</scope>
    <source>
        <strain evidence="5 6">SY8</strain>
    </source>
</reference>
<gene>
    <name evidence="5" type="ORF">J4P90_12725</name>
</gene>
<keyword evidence="6" id="KW-1185">Reference proteome</keyword>
<proteinExistence type="predicted"/>
<dbReference type="RefSeq" id="WP_208018074.1">
    <property type="nucleotide sequence ID" value="NZ_JAGDQJ010000014.1"/>
</dbReference>
<evidence type="ECO:0000313" key="5">
    <source>
        <dbReference type="EMBL" id="MBO1626089.1"/>
    </source>
</evidence>
<accession>A0ABS3NYR3</accession>
<organism evidence="5 6">
    <name type="scientific">Bacillus arachidis</name>
    <dbReference type="NCBI Taxonomy" id="2819290"/>
    <lineage>
        <taxon>Bacteria</taxon>
        <taxon>Bacillati</taxon>
        <taxon>Bacillota</taxon>
        <taxon>Bacilli</taxon>
        <taxon>Bacillales</taxon>
        <taxon>Bacillaceae</taxon>
        <taxon>Bacillus</taxon>
    </lineage>
</organism>
<dbReference type="Gene3D" id="1.10.10.10">
    <property type="entry name" value="Winged helix-like DNA-binding domain superfamily/Winged helix DNA-binding domain"/>
    <property type="match status" value="1"/>
</dbReference>
<feature type="domain" description="M protein trans-acting positive regulator (MGA) HTH" evidence="4">
    <location>
        <begin position="8"/>
        <end position="62"/>
    </location>
</feature>
<evidence type="ECO:0000313" key="6">
    <source>
        <dbReference type="Proteomes" id="UP000677611"/>
    </source>
</evidence>
<dbReference type="Pfam" id="PF05043">
    <property type="entry name" value="Mga"/>
    <property type="match status" value="1"/>
</dbReference>
<dbReference type="Pfam" id="PF08280">
    <property type="entry name" value="HTH_Mga"/>
    <property type="match status" value="1"/>
</dbReference>
<evidence type="ECO:0000256" key="1">
    <source>
        <dbReference type="ARBA" id="ARBA00023015"/>
    </source>
</evidence>
<dbReference type="PANTHER" id="PTHR30185:SF18">
    <property type="entry name" value="TRANSCRIPTIONAL REGULATOR MTLR"/>
    <property type="match status" value="1"/>
</dbReference>